<proteinExistence type="predicted"/>
<dbReference type="Pfam" id="PF01266">
    <property type="entry name" value="DAO"/>
    <property type="match status" value="1"/>
</dbReference>
<dbReference type="GO" id="GO:0005737">
    <property type="term" value="C:cytoplasm"/>
    <property type="evidence" value="ECO:0007669"/>
    <property type="project" value="TreeGrafter"/>
</dbReference>
<dbReference type="SUPFAM" id="SSF54373">
    <property type="entry name" value="FAD-linked reductases, C-terminal domain"/>
    <property type="match status" value="1"/>
</dbReference>
<dbReference type="PANTHER" id="PTHR13847">
    <property type="entry name" value="SARCOSINE DEHYDROGENASE-RELATED"/>
    <property type="match status" value="1"/>
</dbReference>
<keyword evidence="4" id="KW-1185">Reference proteome</keyword>
<dbReference type="AlphaFoldDB" id="A0A1I6QPH9"/>
<dbReference type="PANTHER" id="PTHR13847:SF289">
    <property type="entry name" value="GLYCINE OXIDASE"/>
    <property type="match status" value="1"/>
</dbReference>
<feature type="domain" description="FAD dependent oxidoreductase" evidence="2">
    <location>
        <begin position="4"/>
        <end position="396"/>
    </location>
</feature>
<dbReference type="Gene3D" id="3.50.50.60">
    <property type="entry name" value="FAD/NAD(P)-binding domain"/>
    <property type="match status" value="2"/>
</dbReference>
<dbReference type="InterPro" id="IPR036188">
    <property type="entry name" value="FAD/NAD-bd_sf"/>
</dbReference>
<keyword evidence="1" id="KW-0560">Oxidoreductase</keyword>
<evidence type="ECO:0000259" key="2">
    <source>
        <dbReference type="Pfam" id="PF01266"/>
    </source>
</evidence>
<dbReference type="GO" id="GO:0016491">
    <property type="term" value="F:oxidoreductase activity"/>
    <property type="evidence" value="ECO:0007669"/>
    <property type="project" value="UniProtKB-KW"/>
</dbReference>
<reference evidence="4" key="1">
    <citation type="submission" date="2016-10" db="EMBL/GenBank/DDBJ databases">
        <authorList>
            <person name="Varghese N."/>
            <person name="Submissions S."/>
        </authorList>
    </citation>
    <scope>NUCLEOTIDE SEQUENCE [LARGE SCALE GENOMIC DNA]</scope>
    <source>
        <strain evidence="4">DSM 24450</strain>
    </source>
</reference>
<accession>A0A1I6QPH9</accession>
<sequence>MSKKVVVIGGGIIGLCSAYFLAKEGNEVVIVDKSDMLDGASYGNAGMIVPSHIIPLAQPGVIHKGIKWMFNPKSPFYIKPSANSELVKWLYNFYKNSNQTHVNNSINHLKNISFLSKELYQGFANENNSFQYDEKGLLMLFQNERIAEEEIKVAEISKKLGIHVDFLDKNGIKNLEKSTTINAIGAVHYKSDAHLSPNLFISFLKKELLKMNVQLLTNTEILNFKFANNTIKEIITNNGIIKADSFIVSAGSWSAKILKKLDIKLLLLPGKGYSFNVPKQAESPSIPSILCEGKVAVTPFNTNIRFGGTLEITNTDDTKINFKRLNGIVEHINSFYPNLKIENPKQENVWLGFRPCTPTGLPIIERSNKFNNLVIATGHAMMGLSLAPATGKLVSEIVSNKKTTIDILAFKTSN</sequence>
<organism evidence="3 4">
    <name type="scientific">Lutibacter maritimus</name>
    <dbReference type="NCBI Taxonomy" id="593133"/>
    <lineage>
        <taxon>Bacteria</taxon>
        <taxon>Pseudomonadati</taxon>
        <taxon>Bacteroidota</taxon>
        <taxon>Flavobacteriia</taxon>
        <taxon>Flavobacteriales</taxon>
        <taxon>Flavobacteriaceae</taxon>
        <taxon>Lutibacter</taxon>
    </lineage>
</organism>
<dbReference type="EMBL" id="FOZP01000004">
    <property type="protein sequence ID" value="SFS54335.1"/>
    <property type="molecule type" value="Genomic_DNA"/>
</dbReference>
<name>A0A1I6QPH9_9FLAO</name>
<dbReference type="Gene3D" id="3.30.9.10">
    <property type="entry name" value="D-Amino Acid Oxidase, subunit A, domain 2"/>
    <property type="match status" value="1"/>
</dbReference>
<protein>
    <submittedName>
        <fullName evidence="3">D-amino-acid dehydrogenase</fullName>
    </submittedName>
</protein>
<dbReference type="InterPro" id="IPR006076">
    <property type="entry name" value="FAD-dep_OxRdtase"/>
</dbReference>
<dbReference type="STRING" id="593133.SAMN04488006_1986"/>
<evidence type="ECO:0000313" key="3">
    <source>
        <dbReference type="EMBL" id="SFS54335.1"/>
    </source>
</evidence>
<gene>
    <name evidence="3" type="ORF">SAMN04488006_1986</name>
</gene>
<dbReference type="SUPFAM" id="SSF51905">
    <property type="entry name" value="FAD/NAD(P)-binding domain"/>
    <property type="match status" value="1"/>
</dbReference>
<evidence type="ECO:0000313" key="4">
    <source>
        <dbReference type="Proteomes" id="UP000199312"/>
    </source>
</evidence>
<evidence type="ECO:0000256" key="1">
    <source>
        <dbReference type="ARBA" id="ARBA00023002"/>
    </source>
</evidence>
<dbReference type="RefSeq" id="WP_090225483.1">
    <property type="nucleotide sequence ID" value="NZ_FOZP01000004.1"/>
</dbReference>
<dbReference type="Proteomes" id="UP000199312">
    <property type="component" value="Unassembled WGS sequence"/>
</dbReference>
<dbReference type="OrthoDB" id="9794226at2"/>